<dbReference type="GO" id="GO:0047911">
    <property type="term" value="F:galacturan 1,4-alpha-galacturonidase activity"/>
    <property type="evidence" value="ECO:0007669"/>
    <property type="project" value="UniProtKB-EC"/>
</dbReference>
<reference evidence="19" key="2">
    <citation type="submission" date="2023-01" db="EMBL/GenBank/DDBJ databases">
        <authorList>
            <person name="Petersen C."/>
        </authorList>
    </citation>
    <scope>NUCLEOTIDE SEQUENCE</scope>
    <source>
        <strain evidence="19">IBT 12815</strain>
    </source>
</reference>
<evidence type="ECO:0000256" key="14">
    <source>
        <dbReference type="ARBA" id="ARBA00043142"/>
    </source>
</evidence>
<evidence type="ECO:0000256" key="16">
    <source>
        <dbReference type="PROSITE-ProRule" id="PRU10052"/>
    </source>
</evidence>
<keyword evidence="10" id="KW-0961">Cell wall biogenesis/degradation</keyword>
<evidence type="ECO:0000256" key="13">
    <source>
        <dbReference type="ARBA" id="ARBA00041604"/>
    </source>
</evidence>
<sequence length="453" mass="48897">MKISNTLTQALGFLLSISTTVEAKEYSRSEACHPNHSFKPLPVSHARTRTCHVANHGNGHDDSANVLTALKKCNNGGKVIFDAGKTYTIGKALDMTFLKHVDLEIQGHVQFSNDTDYWQANAFSQVYQNATTFFQLGGEDVNLYGEGTLDGNGQVWYDLYAKDALILRPILVGIIGLNGGTIGPLNLRYSPQWYHFVANSSNVLFDGIDISGFSSSAHEAKNTDGWDLYRSTNIVIQNSVINNGDGTVPLKDLTRSSFANHVKDCVSFKPNVTDILVQNLHCNGSHGISVGSLGQYPGEVDIVQNVLVYNISMFNASDGARIKVWPGASAALSTDLQGGGGSGLVKNITYDGMTIDNVDYAIEVTQCYGQKNLTLCNEFPSKLAIEDIVFKNFNGVTSGKRDPYVGTIVCSSPDVCSNINASNIDVVSPDGDDQFTCTNVDNSLLDVKCASSS</sequence>
<dbReference type="GO" id="GO:0004650">
    <property type="term" value="F:polygalacturonase activity"/>
    <property type="evidence" value="ECO:0007669"/>
    <property type="project" value="InterPro"/>
</dbReference>
<comment type="function">
    <text evidence="11">Specific in hydrolyzing the terminal glycosidic bond of polygalacturonic acid and oligogalacturonates.</text>
</comment>
<dbReference type="GO" id="GO:0045490">
    <property type="term" value="P:pectin catabolic process"/>
    <property type="evidence" value="ECO:0007669"/>
    <property type="project" value="UniProtKB-ARBA"/>
</dbReference>
<evidence type="ECO:0000256" key="17">
    <source>
        <dbReference type="RuleBase" id="RU361169"/>
    </source>
</evidence>
<keyword evidence="4 18" id="KW-0732">Signal</keyword>
<accession>A0AAD6EBN1</accession>
<dbReference type="FunFam" id="2.160.20.10:FF:000027">
    <property type="entry name" value="Probable exopolygalacturonase X"/>
    <property type="match status" value="1"/>
</dbReference>
<protein>
    <recommendedName>
        <fullName evidence="12">galacturonan 1,4-alpha-galacturonidase</fullName>
        <ecNumber evidence="12">3.2.1.67</ecNumber>
    </recommendedName>
    <alternativeName>
        <fullName evidence="14">Galacturan 1,4-alpha-galacturonidase</fullName>
    </alternativeName>
    <alternativeName>
        <fullName evidence="13">Poly(1,4-alpha-D-galacturonide)galacturonohydrolase</fullName>
    </alternativeName>
</protein>
<dbReference type="PANTHER" id="PTHR31736">
    <property type="match status" value="1"/>
</dbReference>
<evidence type="ECO:0000313" key="20">
    <source>
        <dbReference type="Proteomes" id="UP001213799"/>
    </source>
</evidence>
<evidence type="ECO:0000256" key="15">
    <source>
        <dbReference type="ARBA" id="ARBA00048766"/>
    </source>
</evidence>
<dbReference type="SUPFAM" id="SSF51126">
    <property type="entry name" value="Pectin lyase-like"/>
    <property type="match status" value="1"/>
</dbReference>
<evidence type="ECO:0000256" key="11">
    <source>
        <dbReference type="ARBA" id="ARBA00037312"/>
    </source>
</evidence>
<comment type="caution">
    <text evidence="19">The sequence shown here is derived from an EMBL/GenBank/DDBJ whole genome shotgun (WGS) entry which is preliminary data.</text>
</comment>
<feature type="chain" id="PRO_5042270339" description="galacturonan 1,4-alpha-galacturonidase" evidence="18">
    <location>
        <begin position="24"/>
        <end position="453"/>
    </location>
</feature>
<evidence type="ECO:0000256" key="9">
    <source>
        <dbReference type="ARBA" id="ARBA00023295"/>
    </source>
</evidence>
<evidence type="ECO:0000256" key="18">
    <source>
        <dbReference type="SAM" id="SignalP"/>
    </source>
</evidence>
<dbReference type="AlphaFoldDB" id="A0AAD6EBN1"/>
<comment type="similarity">
    <text evidence="2 17">Belongs to the glycosyl hydrolase 28 family.</text>
</comment>
<dbReference type="Pfam" id="PF00295">
    <property type="entry name" value="Glyco_hydro_28"/>
    <property type="match status" value="1"/>
</dbReference>
<dbReference type="EC" id="3.2.1.67" evidence="12"/>
<dbReference type="EMBL" id="JAQJAE010000002">
    <property type="protein sequence ID" value="KAJ5607759.1"/>
    <property type="molecule type" value="Genomic_DNA"/>
</dbReference>
<dbReference type="GeneID" id="81585677"/>
<evidence type="ECO:0000256" key="12">
    <source>
        <dbReference type="ARBA" id="ARBA00038933"/>
    </source>
</evidence>
<dbReference type="RefSeq" id="XP_056755183.1">
    <property type="nucleotide sequence ID" value="XM_056895435.1"/>
</dbReference>
<name>A0AAD6EBN1_9EURO</name>
<reference evidence="19" key="1">
    <citation type="journal article" date="2023" name="IMA Fungus">
        <title>Comparative genomic study of the Penicillium genus elucidates a diverse pangenome and 15 lateral gene transfer events.</title>
        <authorList>
            <person name="Petersen C."/>
            <person name="Sorensen T."/>
            <person name="Nielsen M.R."/>
            <person name="Sondergaard T.E."/>
            <person name="Sorensen J.L."/>
            <person name="Fitzpatrick D.A."/>
            <person name="Frisvad J.C."/>
            <person name="Nielsen K.L."/>
        </authorList>
    </citation>
    <scope>NUCLEOTIDE SEQUENCE</scope>
    <source>
        <strain evidence="19">IBT 12815</strain>
    </source>
</reference>
<feature type="active site" evidence="16">
    <location>
        <position position="286"/>
    </location>
</feature>
<dbReference type="InterPro" id="IPR012334">
    <property type="entry name" value="Pectin_lyas_fold"/>
</dbReference>
<feature type="signal peptide" evidence="18">
    <location>
        <begin position="1"/>
        <end position="23"/>
    </location>
</feature>
<keyword evidence="9 17" id="KW-0326">Glycosidase</keyword>
<evidence type="ECO:0000256" key="10">
    <source>
        <dbReference type="ARBA" id="ARBA00023316"/>
    </source>
</evidence>
<dbReference type="SMART" id="SM00710">
    <property type="entry name" value="PbH1"/>
    <property type="match status" value="5"/>
</dbReference>
<keyword evidence="3" id="KW-0964">Secreted</keyword>
<evidence type="ECO:0000256" key="6">
    <source>
        <dbReference type="ARBA" id="ARBA00022801"/>
    </source>
</evidence>
<evidence type="ECO:0000313" key="19">
    <source>
        <dbReference type="EMBL" id="KAJ5607759.1"/>
    </source>
</evidence>
<dbReference type="GO" id="GO:0071555">
    <property type="term" value="P:cell wall organization"/>
    <property type="evidence" value="ECO:0007669"/>
    <property type="project" value="UniProtKB-KW"/>
</dbReference>
<keyword evidence="20" id="KW-1185">Reference proteome</keyword>
<evidence type="ECO:0000256" key="4">
    <source>
        <dbReference type="ARBA" id="ARBA00022729"/>
    </source>
</evidence>
<dbReference type="InterPro" id="IPR006626">
    <property type="entry name" value="PbH1"/>
</dbReference>
<dbReference type="PROSITE" id="PS00502">
    <property type="entry name" value="POLYGALACTURONASE"/>
    <property type="match status" value="1"/>
</dbReference>
<keyword evidence="7" id="KW-1015">Disulfide bond</keyword>
<proteinExistence type="inferred from homology"/>
<evidence type="ECO:0000256" key="8">
    <source>
        <dbReference type="ARBA" id="ARBA00023180"/>
    </source>
</evidence>
<gene>
    <name evidence="19" type="ORF">N7537_004378</name>
</gene>
<evidence type="ECO:0000256" key="3">
    <source>
        <dbReference type="ARBA" id="ARBA00022525"/>
    </source>
</evidence>
<dbReference type="Gene3D" id="2.160.20.10">
    <property type="entry name" value="Single-stranded right-handed beta-helix, Pectin lyase-like"/>
    <property type="match status" value="1"/>
</dbReference>
<dbReference type="InterPro" id="IPR011050">
    <property type="entry name" value="Pectin_lyase_fold/virulence"/>
</dbReference>
<dbReference type="GO" id="GO:0005576">
    <property type="term" value="C:extracellular region"/>
    <property type="evidence" value="ECO:0007669"/>
    <property type="project" value="UniProtKB-SubCell"/>
</dbReference>
<comment type="catalytic activity">
    <reaction evidence="15">
        <text>[(1-&gt;4)-alpha-D-galacturonosyl](n) + H2O = alpha-D-galacturonate + [(1-&gt;4)-alpha-D-galacturonosyl](n-1)</text>
        <dbReference type="Rhea" id="RHEA:14117"/>
        <dbReference type="Rhea" id="RHEA-COMP:14570"/>
        <dbReference type="Rhea" id="RHEA-COMP:14572"/>
        <dbReference type="ChEBI" id="CHEBI:15377"/>
        <dbReference type="ChEBI" id="CHEBI:58658"/>
        <dbReference type="ChEBI" id="CHEBI:140523"/>
        <dbReference type="EC" id="3.2.1.67"/>
    </reaction>
</comment>
<evidence type="ECO:0000256" key="1">
    <source>
        <dbReference type="ARBA" id="ARBA00004613"/>
    </source>
</evidence>
<evidence type="ECO:0000256" key="7">
    <source>
        <dbReference type="ARBA" id="ARBA00023157"/>
    </source>
</evidence>
<evidence type="ECO:0000256" key="2">
    <source>
        <dbReference type="ARBA" id="ARBA00008834"/>
    </source>
</evidence>
<comment type="subcellular location">
    <subcellularLocation>
        <location evidence="1">Secreted</location>
    </subcellularLocation>
</comment>
<organism evidence="19 20">
    <name type="scientific">Penicillium hordei</name>
    <dbReference type="NCBI Taxonomy" id="40994"/>
    <lineage>
        <taxon>Eukaryota</taxon>
        <taxon>Fungi</taxon>
        <taxon>Dikarya</taxon>
        <taxon>Ascomycota</taxon>
        <taxon>Pezizomycotina</taxon>
        <taxon>Eurotiomycetes</taxon>
        <taxon>Eurotiomycetidae</taxon>
        <taxon>Eurotiales</taxon>
        <taxon>Aspergillaceae</taxon>
        <taxon>Penicillium</taxon>
    </lineage>
</organism>
<keyword evidence="6 17" id="KW-0378">Hydrolase</keyword>
<keyword evidence="5" id="KW-0677">Repeat</keyword>
<evidence type="ECO:0000256" key="5">
    <source>
        <dbReference type="ARBA" id="ARBA00022737"/>
    </source>
</evidence>
<keyword evidence="8" id="KW-0325">Glycoprotein</keyword>
<dbReference type="PANTHER" id="PTHR31736:SF14">
    <property type="entry name" value="EXOPOLYGALACTURONASE X-1-RELATED"/>
    <property type="match status" value="1"/>
</dbReference>
<dbReference type="Proteomes" id="UP001213799">
    <property type="component" value="Unassembled WGS sequence"/>
</dbReference>
<dbReference type="InterPro" id="IPR000743">
    <property type="entry name" value="Glyco_hydro_28"/>
</dbReference>